<dbReference type="SUPFAM" id="SSF51735">
    <property type="entry name" value="NAD(P)-binding Rossmann-fold domains"/>
    <property type="match status" value="1"/>
</dbReference>
<organism evidence="3">
    <name type="scientific">uncultured Microbacterium sp</name>
    <dbReference type="NCBI Taxonomy" id="191216"/>
    <lineage>
        <taxon>Bacteria</taxon>
        <taxon>Bacillati</taxon>
        <taxon>Actinomycetota</taxon>
        <taxon>Actinomycetes</taxon>
        <taxon>Micrococcales</taxon>
        <taxon>Microbacteriaceae</taxon>
        <taxon>Microbacterium</taxon>
        <taxon>environmental samples</taxon>
    </lineage>
</organism>
<accession>A0A1Y5P2I7</accession>
<keyword evidence="2" id="KW-0560">Oxidoreductase</keyword>
<sequence length="258" mass="26973">MTRFAGRVVLITGAAERAGAQIALAFARDGATVYINHFGQTVQAEETVRRAVAEALPGGLRAVEADVTDPAAVRAMVDGIVAESGRVDVLIHNASSFRPRPFADLTPAEVDASLGVNLRGPLFLSQAVGEVMRRQGTGRILAILGNSLSEAWPDLIPHIVGKSALGRLMEQLAVAYSPAVQCNSVAPTQFYRSDDGANDALRVARGEAPAAAGTTLVKGVAVREAQLTDVVDVLMFLADGPDSVSGVTIRLDGGRVHI</sequence>
<reference evidence="3" key="1">
    <citation type="submission" date="2016-03" db="EMBL/GenBank/DDBJ databases">
        <authorList>
            <person name="Ploux O."/>
        </authorList>
    </citation>
    <scope>NUCLEOTIDE SEQUENCE</scope>
    <source>
        <strain evidence="3">UC1</strain>
    </source>
</reference>
<proteinExistence type="inferred from homology"/>
<dbReference type="Gene3D" id="3.40.50.720">
    <property type="entry name" value="NAD(P)-binding Rossmann-like Domain"/>
    <property type="match status" value="1"/>
</dbReference>
<comment type="similarity">
    <text evidence="1">Belongs to the short-chain dehydrogenases/reductases (SDR) family.</text>
</comment>
<dbReference type="PANTHER" id="PTHR43639">
    <property type="entry name" value="OXIDOREDUCTASE, SHORT-CHAIN DEHYDROGENASE/REDUCTASE FAMILY (AFU_ORTHOLOGUE AFUA_5G02870)"/>
    <property type="match status" value="1"/>
</dbReference>
<dbReference type="AlphaFoldDB" id="A0A1Y5P2I7"/>
<dbReference type="RefSeq" id="WP_295574804.1">
    <property type="nucleotide sequence ID" value="NZ_FLQR01000006.1"/>
</dbReference>
<dbReference type="Pfam" id="PF00106">
    <property type="entry name" value="adh_short"/>
    <property type="match status" value="1"/>
</dbReference>
<evidence type="ECO:0000313" key="3">
    <source>
        <dbReference type="EMBL" id="SBS71740.1"/>
    </source>
</evidence>
<dbReference type="InterPro" id="IPR036291">
    <property type="entry name" value="NAD(P)-bd_dom_sf"/>
</dbReference>
<evidence type="ECO:0000256" key="2">
    <source>
        <dbReference type="ARBA" id="ARBA00023002"/>
    </source>
</evidence>
<name>A0A1Y5P2I7_9MICO</name>
<dbReference type="PRINTS" id="PR00081">
    <property type="entry name" value="GDHRDH"/>
</dbReference>
<evidence type="ECO:0000256" key="1">
    <source>
        <dbReference type="ARBA" id="ARBA00006484"/>
    </source>
</evidence>
<dbReference type="GO" id="GO:0016491">
    <property type="term" value="F:oxidoreductase activity"/>
    <property type="evidence" value="ECO:0007669"/>
    <property type="project" value="UniProtKB-KW"/>
</dbReference>
<dbReference type="InterPro" id="IPR002347">
    <property type="entry name" value="SDR_fam"/>
</dbReference>
<protein>
    <submittedName>
        <fullName evidence="3">Putative Short-chain dehydrogenase/reductase SDR</fullName>
    </submittedName>
</protein>
<dbReference type="PANTHER" id="PTHR43639:SF1">
    <property type="entry name" value="SHORT-CHAIN DEHYDROGENASE_REDUCTASE FAMILY PROTEIN"/>
    <property type="match status" value="1"/>
</dbReference>
<gene>
    <name evidence="3" type="ORF">MIPYR_20192</name>
</gene>
<dbReference type="EMBL" id="FLQR01000006">
    <property type="protein sequence ID" value="SBS71740.1"/>
    <property type="molecule type" value="Genomic_DNA"/>
</dbReference>